<gene>
    <name evidence="5" type="ORF">LQV63_13870</name>
</gene>
<dbReference type="Pfam" id="PF00149">
    <property type="entry name" value="Metallophos"/>
    <property type="match status" value="1"/>
</dbReference>
<name>A0ABS8YEG4_9BACL</name>
<evidence type="ECO:0000256" key="2">
    <source>
        <dbReference type="SAM" id="SignalP"/>
    </source>
</evidence>
<accession>A0ABS8YEG4</accession>
<feature type="domain" description="Purple acid phosphatase N-terminal" evidence="4">
    <location>
        <begin position="37"/>
        <end position="137"/>
    </location>
</feature>
<dbReference type="Proteomes" id="UP001199916">
    <property type="component" value="Unassembled WGS sequence"/>
</dbReference>
<dbReference type="Gene3D" id="2.60.40.380">
    <property type="entry name" value="Purple acid phosphatase-like, N-terminal"/>
    <property type="match status" value="1"/>
</dbReference>
<sequence>MGGKKRIWVLGAMLIMFIAAACDSELLQAEEAASVKPKSLVTTFKGDPRASRSFTWHTNNPDTAAILQIAKGTHPEALEGQQVITIKGTTTTIDIGKGRLQGVHKVNADNLESGTDYTYRVGNGDPDGWSEPATFTTEAEGLTDFTFINVTDSQGVTDSDFKLWGHTLNQAFGKFPDARFIVHNGDLTENPEDESGWDYFFKEAKAWLTRFPLMPATGNHDEVDENADRYVSHFNVPDNGADGSIPGTTYSFDYGPVHFVFLNTESNIKGQTKWLRQDLSATDKSWIIVALHRGPYGGNQDKSILKRWVPVFDEFGVDLVLQGHNHEYSRSYPLKDDQIVAEGKGTVYVVTNASGAKLNVKKKDKYYHQVHFQPDKQMFAGIRINGDTLTYQAYDIDGTKLDEFVLKH</sequence>
<dbReference type="PANTHER" id="PTHR45867:SF3">
    <property type="entry name" value="ACID PHOSPHATASE TYPE 7"/>
    <property type="match status" value="1"/>
</dbReference>
<dbReference type="InterPro" id="IPR029052">
    <property type="entry name" value="Metallo-depent_PP-like"/>
</dbReference>
<evidence type="ECO:0000259" key="3">
    <source>
        <dbReference type="Pfam" id="PF00149"/>
    </source>
</evidence>
<dbReference type="InterPro" id="IPR008963">
    <property type="entry name" value="Purple_acid_Pase-like_N"/>
</dbReference>
<reference evidence="5 6" key="1">
    <citation type="submission" date="2021-11" db="EMBL/GenBank/DDBJ databases">
        <title>Draft genome sequence of Paenibacillus profundus YoMME, a new Gram-positive bacteria with exoelectrogenic properties.</title>
        <authorList>
            <person name="Hubenova Y."/>
            <person name="Hubenova E."/>
            <person name="Manasiev Y."/>
            <person name="Peykov S."/>
            <person name="Mitov M."/>
        </authorList>
    </citation>
    <scope>NUCLEOTIDE SEQUENCE [LARGE SCALE GENOMIC DNA]</scope>
    <source>
        <strain evidence="5 6">YoMME</strain>
    </source>
</reference>
<dbReference type="PROSITE" id="PS51257">
    <property type="entry name" value="PROKAR_LIPOPROTEIN"/>
    <property type="match status" value="1"/>
</dbReference>
<evidence type="ECO:0000256" key="1">
    <source>
        <dbReference type="ARBA" id="ARBA00022729"/>
    </source>
</evidence>
<feature type="domain" description="Calcineurin-like phosphoesterase" evidence="3">
    <location>
        <begin position="170"/>
        <end position="328"/>
    </location>
</feature>
<dbReference type="InterPro" id="IPR015914">
    <property type="entry name" value="PAPs_N"/>
</dbReference>
<dbReference type="SUPFAM" id="SSF56300">
    <property type="entry name" value="Metallo-dependent phosphatases"/>
    <property type="match status" value="1"/>
</dbReference>
<feature type="chain" id="PRO_5046583918" evidence="2">
    <location>
        <begin position="22"/>
        <end position="408"/>
    </location>
</feature>
<dbReference type="EMBL" id="JAJNBZ010000009">
    <property type="protein sequence ID" value="MCE5170398.1"/>
    <property type="molecule type" value="Genomic_DNA"/>
</dbReference>
<evidence type="ECO:0000313" key="5">
    <source>
        <dbReference type="EMBL" id="MCE5170398.1"/>
    </source>
</evidence>
<organism evidence="5 6">
    <name type="scientific">Paenibacillus profundus</name>
    <dbReference type="NCBI Taxonomy" id="1173085"/>
    <lineage>
        <taxon>Bacteria</taxon>
        <taxon>Bacillati</taxon>
        <taxon>Bacillota</taxon>
        <taxon>Bacilli</taxon>
        <taxon>Bacillales</taxon>
        <taxon>Paenibacillaceae</taxon>
        <taxon>Paenibacillus</taxon>
    </lineage>
</organism>
<feature type="signal peptide" evidence="2">
    <location>
        <begin position="1"/>
        <end position="21"/>
    </location>
</feature>
<evidence type="ECO:0000259" key="4">
    <source>
        <dbReference type="Pfam" id="PF16656"/>
    </source>
</evidence>
<dbReference type="InterPro" id="IPR004843">
    <property type="entry name" value="Calcineurin-like_PHP"/>
</dbReference>
<keyword evidence="6" id="KW-1185">Reference proteome</keyword>
<dbReference type="Pfam" id="PF16656">
    <property type="entry name" value="Pur_ac_phosph_N"/>
    <property type="match status" value="1"/>
</dbReference>
<keyword evidence="1 2" id="KW-0732">Signal</keyword>
<proteinExistence type="predicted"/>
<dbReference type="PANTHER" id="PTHR45867">
    <property type="entry name" value="PURPLE ACID PHOSPHATASE"/>
    <property type="match status" value="1"/>
</dbReference>
<dbReference type="RefSeq" id="WP_233697138.1">
    <property type="nucleotide sequence ID" value="NZ_JAJNBZ010000009.1"/>
</dbReference>
<comment type="caution">
    <text evidence="5">The sequence shown here is derived from an EMBL/GenBank/DDBJ whole genome shotgun (WGS) entry which is preliminary data.</text>
</comment>
<protein>
    <submittedName>
        <fullName evidence="5">Metallophosphoesterase family protein</fullName>
    </submittedName>
</protein>
<evidence type="ECO:0000313" key="6">
    <source>
        <dbReference type="Proteomes" id="UP001199916"/>
    </source>
</evidence>
<dbReference type="SUPFAM" id="SSF49363">
    <property type="entry name" value="Purple acid phosphatase, N-terminal domain"/>
    <property type="match status" value="1"/>
</dbReference>
<dbReference type="Gene3D" id="3.60.21.10">
    <property type="match status" value="1"/>
</dbReference>